<reference evidence="7 8" key="1">
    <citation type="journal article" date="2012" name="J. Biotechnol.">
        <title>Genome sequence of the plant growth promoting strain Bacillus amyloliquefaciens subsp. plantarum B9601-Y2 and expression of mersacidin and other secondary metabolites.</title>
        <authorList>
            <person name="He P."/>
            <person name="Hao K."/>
            <person name="Blom J."/>
            <person name="Ruckert C."/>
            <person name="Vater J."/>
            <person name="Mao Z."/>
            <person name="Wu Y."/>
            <person name="Hou M."/>
            <person name="He P."/>
            <person name="He Y."/>
            <person name="Borriss R."/>
        </authorList>
    </citation>
    <scope>NUCLEOTIDE SEQUENCE [LARGE SCALE GENOMIC DNA]</scope>
    <source>
        <strain evidence="7">Y2</strain>
    </source>
</reference>
<dbReference type="PANTHER" id="PTHR43133:SF51">
    <property type="entry name" value="RNA POLYMERASE SIGMA FACTOR"/>
    <property type="match status" value="1"/>
</dbReference>
<dbReference type="AlphaFoldDB" id="I2C246"/>
<evidence type="ECO:0000256" key="4">
    <source>
        <dbReference type="ARBA" id="ARBA00023163"/>
    </source>
</evidence>
<dbReference type="Proteomes" id="UP000002878">
    <property type="component" value="Chromosome"/>
</dbReference>
<dbReference type="GO" id="GO:0006352">
    <property type="term" value="P:DNA-templated transcription initiation"/>
    <property type="evidence" value="ECO:0007669"/>
    <property type="project" value="InterPro"/>
</dbReference>
<dbReference type="PANTHER" id="PTHR43133">
    <property type="entry name" value="RNA POLYMERASE ECF-TYPE SIGMA FACTO"/>
    <property type="match status" value="1"/>
</dbReference>
<dbReference type="InterPro" id="IPR013249">
    <property type="entry name" value="RNA_pol_sigma70_r4_t2"/>
</dbReference>
<dbReference type="SUPFAM" id="SSF88659">
    <property type="entry name" value="Sigma3 and sigma4 domains of RNA polymerase sigma factors"/>
    <property type="match status" value="1"/>
</dbReference>
<proteinExistence type="inferred from homology"/>
<gene>
    <name evidence="7" type="primary">sigV1</name>
    <name evidence="7" type="ORF">MUS_0651</name>
</gene>
<protein>
    <submittedName>
        <fullName evidence="7">RNA polymerase sigma factor</fullName>
    </submittedName>
</protein>
<dbReference type="InterPro" id="IPR039425">
    <property type="entry name" value="RNA_pol_sigma-70-like"/>
</dbReference>
<dbReference type="InterPro" id="IPR013324">
    <property type="entry name" value="RNA_pol_sigma_r3/r4-like"/>
</dbReference>
<dbReference type="GO" id="GO:0016987">
    <property type="term" value="F:sigma factor activity"/>
    <property type="evidence" value="ECO:0007669"/>
    <property type="project" value="UniProtKB-KW"/>
</dbReference>
<dbReference type="InterPro" id="IPR014284">
    <property type="entry name" value="RNA_pol_sigma-70_dom"/>
</dbReference>
<dbReference type="EMBL" id="CP003332">
    <property type="protein sequence ID" value="AFJ60720.1"/>
    <property type="molecule type" value="Genomic_DNA"/>
</dbReference>
<accession>I2C246</accession>
<evidence type="ECO:0000256" key="1">
    <source>
        <dbReference type="ARBA" id="ARBA00010641"/>
    </source>
</evidence>
<comment type="similarity">
    <text evidence="1">Belongs to the sigma-70 factor family. ECF subfamily.</text>
</comment>
<dbReference type="NCBIfam" id="TIGR02937">
    <property type="entry name" value="sigma70-ECF"/>
    <property type="match status" value="1"/>
</dbReference>
<evidence type="ECO:0000256" key="2">
    <source>
        <dbReference type="ARBA" id="ARBA00023015"/>
    </source>
</evidence>
<feature type="domain" description="RNA polymerase sigma-70 region 2" evidence="5">
    <location>
        <begin position="24"/>
        <end position="88"/>
    </location>
</feature>
<dbReference type="InterPro" id="IPR036388">
    <property type="entry name" value="WH-like_DNA-bd_sf"/>
</dbReference>
<dbReference type="Pfam" id="PF08281">
    <property type="entry name" value="Sigma70_r4_2"/>
    <property type="match status" value="1"/>
</dbReference>
<sequence>MDKVKEERLIKKAKKGDAAAFEKLITAHQDTLYKTAYLYSHHKEDTLDAVQETAYKAFLHIAQLKEPKYFKTWLIRILLHTIFAMRKKHGDVIPFEPQHDTRAENKNIEEYIDLRNALETLDEHIQLTIQLYYFQDFSIAMIAEQTGMAEGTVKTHLHRARKALKQELEKEDKHIWKSIK</sequence>
<feature type="domain" description="RNA polymerase sigma factor 70 region 4 type 2" evidence="6">
    <location>
        <begin position="113"/>
        <end position="164"/>
    </location>
</feature>
<dbReference type="Gene3D" id="1.10.1740.10">
    <property type="match status" value="1"/>
</dbReference>
<dbReference type="SUPFAM" id="SSF88946">
    <property type="entry name" value="Sigma2 domain of RNA polymerase sigma factors"/>
    <property type="match status" value="1"/>
</dbReference>
<evidence type="ECO:0000256" key="3">
    <source>
        <dbReference type="ARBA" id="ARBA00023082"/>
    </source>
</evidence>
<evidence type="ECO:0000313" key="8">
    <source>
        <dbReference type="Proteomes" id="UP000002878"/>
    </source>
</evidence>
<evidence type="ECO:0000259" key="6">
    <source>
        <dbReference type="Pfam" id="PF08281"/>
    </source>
</evidence>
<dbReference type="KEGG" id="bqy:MUS_0651"/>
<evidence type="ECO:0000313" key="7">
    <source>
        <dbReference type="EMBL" id="AFJ60720.1"/>
    </source>
</evidence>
<name>I2C246_BACAY</name>
<organism evidence="7 8">
    <name type="scientific">Bacillus amyloliquefaciens (strain Y2)</name>
    <name type="common">Bacillus amyloliquefaciens subsp. plantarum (strain B9601-Y2)</name>
    <dbReference type="NCBI Taxonomy" id="1155777"/>
    <lineage>
        <taxon>Bacteria</taxon>
        <taxon>Bacillati</taxon>
        <taxon>Bacillota</taxon>
        <taxon>Bacilli</taxon>
        <taxon>Bacillales</taxon>
        <taxon>Bacillaceae</taxon>
        <taxon>Bacillus</taxon>
        <taxon>Bacillus amyloliquefaciens group</taxon>
    </lineage>
</organism>
<dbReference type="InterPro" id="IPR007627">
    <property type="entry name" value="RNA_pol_sigma70_r2"/>
</dbReference>
<dbReference type="GO" id="GO:0003677">
    <property type="term" value="F:DNA binding"/>
    <property type="evidence" value="ECO:0007669"/>
    <property type="project" value="InterPro"/>
</dbReference>
<evidence type="ECO:0000259" key="5">
    <source>
        <dbReference type="Pfam" id="PF04542"/>
    </source>
</evidence>
<keyword evidence="2" id="KW-0805">Transcription regulation</keyword>
<dbReference type="Pfam" id="PF04542">
    <property type="entry name" value="Sigma70_r2"/>
    <property type="match status" value="1"/>
</dbReference>
<dbReference type="Gene3D" id="1.10.10.10">
    <property type="entry name" value="Winged helix-like DNA-binding domain superfamily/Winged helix DNA-binding domain"/>
    <property type="match status" value="1"/>
</dbReference>
<keyword evidence="4" id="KW-0804">Transcription</keyword>
<dbReference type="InterPro" id="IPR013325">
    <property type="entry name" value="RNA_pol_sigma_r2"/>
</dbReference>
<dbReference type="PATRIC" id="fig|1126211.3.peg.629"/>
<dbReference type="HOGENOM" id="CLU_047691_3_1_9"/>
<dbReference type="CDD" id="cd06171">
    <property type="entry name" value="Sigma70_r4"/>
    <property type="match status" value="1"/>
</dbReference>
<keyword evidence="3" id="KW-0731">Sigma factor</keyword>